<dbReference type="Proteomes" id="UP000680679">
    <property type="component" value="Chromosome"/>
</dbReference>
<keyword evidence="8" id="KW-1185">Reference proteome</keyword>
<evidence type="ECO:0000256" key="3">
    <source>
        <dbReference type="ARBA" id="ARBA00022617"/>
    </source>
</evidence>
<dbReference type="SUPFAM" id="SSF48113">
    <property type="entry name" value="Heme-dependent peroxidases"/>
    <property type="match status" value="1"/>
</dbReference>
<comment type="cofactor">
    <cofactor evidence="1">
        <name>heme b</name>
        <dbReference type="ChEBI" id="CHEBI:60344"/>
    </cofactor>
</comment>
<evidence type="ECO:0000256" key="5">
    <source>
        <dbReference type="ARBA" id="ARBA00023002"/>
    </source>
</evidence>
<evidence type="ECO:0000256" key="1">
    <source>
        <dbReference type="ARBA" id="ARBA00001970"/>
    </source>
</evidence>
<evidence type="ECO:0000313" key="7">
    <source>
        <dbReference type="EMBL" id="BCU06267.1"/>
    </source>
</evidence>
<keyword evidence="2" id="KW-0575">Peroxidase</keyword>
<dbReference type="PANTHER" id="PTHR30555:SF6">
    <property type="entry name" value="CATALASE-PEROXIDASE"/>
    <property type="match status" value="1"/>
</dbReference>
<keyword evidence="4" id="KW-0479">Metal-binding</keyword>
<dbReference type="Gene3D" id="1.10.520.10">
    <property type="match status" value="1"/>
</dbReference>
<dbReference type="InterPro" id="IPR010255">
    <property type="entry name" value="Haem_peroxidase_sf"/>
</dbReference>
<name>A0ABM7QKM9_9GAMM</name>
<sequence>MARVLSVLEPIAAESGASVADVIVLAGGVGIEQAAKAAGFDIEVSFAPGRGDATDEMTDVESFEVLEPLHDGYRNWLKRDYVTQVAAL</sequence>
<evidence type="ECO:0000256" key="4">
    <source>
        <dbReference type="ARBA" id="ARBA00022723"/>
    </source>
</evidence>
<keyword evidence="6" id="KW-0408">Iron</keyword>
<dbReference type="EMBL" id="AP024563">
    <property type="protein sequence ID" value="BCU06267.1"/>
    <property type="molecule type" value="Genomic_DNA"/>
</dbReference>
<gene>
    <name evidence="7" type="ORF">Atep_09440</name>
</gene>
<proteinExistence type="predicted"/>
<dbReference type="PANTHER" id="PTHR30555">
    <property type="entry name" value="HYDROPEROXIDASE I, BIFUNCTIONAL CATALASE-PEROXIDASE"/>
    <property type="match status" value="1"/>
</dbReference>
<keyword evidence="3" id="KW-0349">Heme</keyword>
<evidence type="ECO:0000256" key="2">
    <source>
        <dbReference type="ARBA" id="ARBA00022559"/>
    </source>
</evidence>
<evidence type="ECO:0000256" key="6">
    <source>
        <dbReference type="ARBA" id="ARBA00023004"/>
    </source>
</evidence>
<protein>
    <submittedName>
        <fullName evidence="7">Uncharacterized protein</fullName>
    </submittedName>
</protein>
<accession>A0ABM7QKM9</accession>
<dbReference type="InterPro" id="IPR000763">
    <property type="entry name" value="Catalase_peroxidase"/>
</dbReference>
<evidence type="ECO:0000313" key="8">
    <source>
        <dbReference type="Proteomes" id="UP000680679"/>
    </source>
</evidence>
<keyword evidence="5" id="KW-0560">Oxidoreductase</keyword>
<reference evidence="7 8" key="1">
    <citation type="submission" date="2021-04" db="EMBL/GenBank/DDBJ databases">
        <title>Complete genome sequencing of Allochromatium tepidum strain NZ.</title>
        <authorList>
            <person name="Tsukatani Y."/>
            <person name="Mori H."/>
        </authorList>
    </citation>
    <scope>NUCLEOTIDE SEQUENCE [LARGE SCALE GENOMIC DNA]</scope>
    <source>
        <strain evidence="7 8">NZ</strain>
    </source>
</reference>
<organism evidence="7 8">
    <name type="scientific">Allochromatium tepidum</name>
    <dbReference type="NCBI Taxonomy" id="553982"/>
    <lineage>
        <taxon>Bacteria</taxon>
        <taxon>Pseudomonadati</taxon>
        <taxon>Pseudomonadota</taxon>
        <taxon>Gammaproteobacteria</taxon>
        <taxon>Chromatiales</taxon>
        <taxon>Chromatiaceae</taxon>
        <taxon>Allochromatium</taxon>
    </lineage>
</organism>